<feature type="compositionally biased region" description="Acidic residues" evidence="1">
    <location>
        <begin position="160"/>
        <end position="170"/>
    </location>
</feature>
<gene>
    <name evidence="2" type="ORF">GFSPODELE1_LOCUS2032</name>
</gene>
<proteinExistence type="predicted"/>
<feature type="compositionally biased region" description="Low complexity" evidence="1">
    <location>
        <begin position="150"/>
        <end position="159"/>
    </location>
</feature>
<accession>A0ABP1CR62</accession>
<dbReference type="Proteomes" id="UP001497453">
    <property type="component" value="Chromosome 10"/>
</dbReference>
<name>A0ABP1CR62_9APHY</name>
<feature type="region of interest" description="Disordered" evidence="1">
    <location>
        <begin position="91"/>
        <end position="120"/>
    </location>
</feature>
<feature type="region of interest" description="Disordered" evidence="1">
    <location>
        <begin position="135"/>
        <end position="170"/>
    </location>
</feature>
<keyword evidence="3" id="KW-1185">Reference proteome</keyword>
<protein>
    <submittedName>
        <fullName evidence="2">Uncharacterized protein</fullName>
    </submittedName>
</protein>
<reference evidence="3" key="1">
    <citation type="submission" date="2024-04" db="EMBL/GenBank/DDBJ databases">
        <authorList>
            <person name="Shaw F."/>
            <person name="Minotto A."/>
        </authorList>
    </citation>
    <scope>NUCLEOTIDE SEQUENCE [LARGE SCALE GENOMIC DNA]</scope>
</reference>
<sequence length="170" mass="18910">MNAIASSSTSSIPFPSSSHDIPFLGVSRPIAQTQLQYDGRGRLMPFVETLSQRRERLAFLRKKEQSRRVSEWIEASSRRRSKRPAYDLSSVDAVKLSGRPESIPEEDEPESSWSTSLSSFTPANLHAHDSAWPALLSGSRSHGRTDSVCSTRSSRSSLESIEEEDEEGLN</sequence>
<evidence type="ECO:0000313" key="2">
    <source>
        <dbReference type="EMBL" id="CAL1698175.1"/>
    </source>
</evidence>
<evidence type="ECO:0000256" key="1">
    <source>
        <dbReference type="SAM" id="MobiDB-lite"/>
    </source>
</evidence>
<dbReference type="EMBL" id="OZ037953">
    <property type="protein sequence ID" value="CAL1698175.1"/>
    <property type="molecule type" value="Genomic_DNA"/>
</dbReference>
<organism evidence="2 3">
    <name type="scientific">Somion occarium</name>
    <dbReference type="NCBI Taxonomy" id="3059160"/>
    <lineage>
        <taxon>Eukaryota</taxon>
        <taxon>Fungi</taxon>
        <taxon>Dikarya</taxon>
        <taxon>Basidiomycota</taxon>
        <taxon>Agaricomycotina</taxon>
        <taxon>Agaricomycetes</taxon>
        <taxon>Polyporales</taxon>
        <taxon>Cerrenaceae</taxon>
        <taxon>Somion</taxon>
    </lineage>
</organism>
<evidence type="ECO:0000313" key="3">
    <source>
        <dbReference type="Proteomes" id="UP001497453"/>
    </source>
</evidence>